<evidence type="ECO:0000256" key="5">
    <source>
        <dbReference type="ARBA" id="ARBA00022840"/>
    </source>
</evidence>
<evidence type="ECO:0000313" key="9">
    <source>
        <dbReference type="EMBL" id="CAJ1063016.1"/>
    </source>
</evidence>
<feature type="region of interest" description="Disordered" evidence="7">
    <location>
        <begin position="440"/>
        <end position="680"/>
    </location>
</feature>
<dbReference type="InterPro" id="IPR008271">
    <property type="entry name" value="Ser/Thr_kinase_AS"/>
</dbReference>
<dbReference type="GO" id="GO:0005634">
    <property type="term" value="C:nucleus"/>
    <property type="evidence" value="ECO:0007669"/>
    <property type="project" value="TreeGrafter"/>
</dbReference>
<name>A0AAV1FQP1_XYRNO</name>
<dbReference type="PROSITE" id="PS00107">
    <property type="entry name" value="PROTEIN_KINASE_ATP"/>
    <property type="match status" value="1"/>
</dbReference>
<dbReference type="Gene3D" id="3.30.200.20">
    <property type="entry name" value="Phosphorylase Kinase, domain 1"/>
    <property type="match status" value="1"/>
</dbReference>
<feature type="compositionally biased region" description="Polar residues" evidence="7">
    <location>
        <begin position="1"/>
        <end position="13"/>
    </location>
</feature>
<dbReference type="Pfam" id="PF00069">
    <property type="entry name" value="Pkinase"/>
    <property type="match status" value="1"/>
</dbReference>
<dbReference type="EMBL" id="OY660871">
    <property type="protein sequence ID" value="CAJ1063016.1"/>
    <property type="molecule type" value="Genomic_DNA"/>
</dbReference>
<evidence type="ECO:0000256" key="2">
    <source>
        <dbReference type="ARBA" id="ARBA00022679"/>
    </source>
</evidence>
<dbReference type="PROSITE" id="PS00108">
    <property type="entry name" value="PROTEIN_KINASE_ST"/>
    <property type="match status" value="1"/>
</dbReference>
<evidence type="ECO:0000256" key="3">
    <source>
        <dbReference type="ARBA" id="ARBA00022741"/>
    </source>
</evidence>
<feature type="region of interest" description="Disordered" evidence="7">
    <location>
        <begin position="1"/>
        <end position="26"/>
    </location>
</feature>
<feature type="region of interest" description="Disordered" evidence="7">
    <location>
        <begin position="389"/>
        <end position="412"/>
    </location>
</feature>
<keyword evidence="9" id="KW-0371">Homeobox</keyword>
<evidence type="ECO:0000256" key="4">
    <source>
        <dbReference type="ARBA" id="ARBA00022777"/>
    </source>
</evidence>
<evidence type="ECO:0000313" key="10">
    <source>
        <dbReference type="Proteomes" id="UP001178508"/>
    </source>
</evidence>
<gene>
    <name evidence="9" type="ORF">XNOV1_A001155</name>
</gene>
<keyword evidence="5 6" id="KW-0067">ATP-binding</keyword>
<feature type="binding site" evidence="6">
    <location>
        <position position="71"/>
    </location>
    <ligand>
        <name>ATP</name>
        <dbReference type="ChEBI" id="CHEBI:30616"/>
    </ligand>
</feature>
<dbReference type="GO" id="GO:0004713">
    <property type="term" value="F:protein tyrosine kinase activity"/>
    <property type="evidence" value="ECO:0007669"/>
    <property type="project" value="TreeGrafter"/>
</dbReference>
<keyword evidence="3 6" id="KW-0547">Nucleotide-binding</keyword>
<feature type="domain" description="Protein kinase" evidence="8">
    <location>
        <begin position="42"/>
        <end position="362"/>
    </location>
</feature>
<accession>A0AAV1FQP1</accession>
<reference evidence="9" key="1">
    <citation type="submission" date="2023-08" db="EMBL/GenBank/DDBJ databases">
        <authorList>
            <person name="Alioto T."/>
            <person name="Alioto T."/>
            <person name="Gomez Garrido J."/>
        </authorList>
    </citation>
    <scope>NUCLEOTIDE SEQUENCE</scope>
</reference>
<evidence type="ECO:0000256" key="6">
    <source>
        <dbReference type="PROSITE-ProRule" id="PRU10141"/>
    </source>
</evidence>
<dbReference type="AlphaFoldDB" id="A0AAV1FQP1"/>
<dbReference type="SUPFAM" id="SSF56112">
    <property type="entry name" value="Protein kinase-like (PK-like)"/>
    <property type="match status" value="1"/>
</dbReference>
<keyword evidence="9" id="KW-0238">DNA-binding</keyword>
<organism evidence="9 10">
    <name type="scientific">Xyrichtys novacula</name>
    <name type="common">Pearly razorfish</name>
    <name type="synonym">Hemipteronotus novacula</name>
    <dbReference type="NCBI Taxonomy" id="13765"/>
    <lineage>
        <taxon>Eukaryota</taxon>
        <taxon>Metazoa</taxon>
        <taxon>Chordata</taxon>
        <taxon>Craniata</taxon>
        <taxon>Vertebrata</taxon>
        <taxon>Euteleostomi</taxon>
        <taxon>Actinopterygii</taxon>
        <taxon>Neopterygii</taxon>
        <taxon>Teleostei</taxon>
        <taxon>Neoteleostei</taxon>
        <taxon>Acanthomorphata</taxon>
        <taxon>Eupercaria</taxon>
        <taxon>Labriformes</taxon>
        <taxon>Labridae</taxon>
        <taxon>Xyrichtys</taxon>
    </lineage>
</organism>
<dbReference type="GO" id="GO:0005524">
    <property type="term" value="F:ATP binding"/>
    <property type="evidence" value="ECO:0007669"/>
    <property type="project" value="UniProtKB-UniRule"/>
</dbReference>
<keyword evidence="4 9" id="KW-0418">Kinase</keyword>
<feature type="compositionally biased region" description="Basic and acidic residues" evidence="7">
    <location>
        <begin position="532"/>
        <end position="545"/>
    </location>
</feature>
<dbReference type="GO" id="GO:0005737">
    <property type="term" value="C:cytoplasm"/>
    <property type="evidence" value="ECO:0007669"/>
    <property type="project" value="TreeGrafter"/>
</dbReference>
<dbReference type="GO" id="GO:0004674">
    <property type="term" value="F:protein serine/threonine kinase activity"/>
    <property type="evidence" value="ECO:0007669"/>
    <property type="project" value="UniProtKB-KW"/>
</dbReference>
<dbReference type="PANTHER" id="PTHR24058:SF17">
    <property type="entry name" value="HOMEODOMAIN INTERACTING PROTEIN KINASE, ISOFORM D"/>
    <property type="match status" value="1"/>
</dbReference>
<feature type="compositionally biased region" description="Polar residues" evidence="7">
    <location>
        <begin position="477"/>
        <end position="492"/>
    </location>
</feature>
<dbReference type="Gene3D" id="1.10.510.10">
    <property type="entry name" value="Transferase(Phosphotransferase) domain 1"/>
    <property type="match status" value="1"/>
</dbReference>
<sequence length="680" mass="77168">MTSYRNQTNYPSSSDDRSDTQASSQSSDEYTQDFLGALSSHYMIHSYLGEGYFGKVAKCSKTATKEIVAVKVIKDEEFTAEAENEMAILQLLKPFDADRYNFVKSHDYFMLSGCYCLEFEMLDINLWEYVNKTPTLSLRLNQIRPILYQVGITLEFLKSQGLAHTDLKLDNIMLVDHVNQPLKIKVIDFGLARHVAHTSRGDTMQATIYRAPEVIVGSSVNTSIDMWSLGCIAAELFLGDALYGGDSEYNMLQLMQHTQGRLPQQVLKNGIRTKYFFKKRRGKGKRWRLMSPSEYKPAVVPEMRFNSLDDIKKVRSICHLSDEDTRAEEEDLDNFVELLKQMLHLNINKRILPSHLLQDPFLTMVDLADNFPNSFYVKSGFENMEVCKDQKVQSAQQPSTSTASPKKDTYDQVTPAWHRHQEHPTILEVPPATGRLIQEQKRKRDDFEDNQTGYISPENKRKRIRIDHQTQAERDLPNNTKEVPVEVTSNANEAKPTRKRTRATVSAAEDGPKEPALNLPKAKRMKVTPIHDQTDNLDNKRENKPTRKRTRAAVSAADDGPKGPALSSPKAKRMKVTLIHDQTDNLANKTENKPTRKRTRATVTAADDGPKGPALSSPKAKRMKVTLIHDQTDNLANKTENKPTRKRTRATVTAADDGPKRPQTNSPPRKRRKVTEDENG</sequence>
<dbReference type="InterPro" id="IPR050494">
    <property type="entry name" value="Ser_Thr_dual-spec_kinase"/>
</dbReference>
<keyword evidence="1" id="KW-0723">Serine/threonine-protein kinase</keyword>
<dbReference type="PANTHER" id="PTHR24058">
    <property type="entry name" value="DUAL SPECIFICITY PROTEIN KINASE"/>
    <property type="match status" value="1"/>
</dbReference>
<protein>
    <submittedName>
        <fullName evidence="9">Homeodomain-interacting protein kinase 1-like isoform X4</fullName>
    </submittedName>
</protein>
<dbReference type="GO" id="GO:0003677">
    <property type="term" value="F:DNA binding"/>
    <property type="evidence" value="ECO:0007669"/>
    <property type="project" value="UniProtKB-KW"/>
</dbReference>
<evidence type="ECO:0000256" key="7">
    <source>
        <dbReference type="SAM" id="MobiDB-lite"/>
    </source>
</evidence>
<keyword evidence="10" id="KW-1185">Reference proteome</keyword>
<keyword evidence="2" id="KW-0808">Transferase</keyword>
<dbReference type="InterPro" id="IPR017441">
    <property type="entry name" value="Protein_kinase_ATP_BS"/>
</dbReference>
<dbReference type="InterPro" id="IPR000719">
    <property type="entry name" value="Prot_kinase_dom"/>
</dbReference>
<proteinExistence type="predicted"/>
<dbReference type="Proteomes" id="UP001178508">
    <property type="component" value="Chromosome 8"/>
</dbReference>
<dbReference type="PROSITE" id="PS50011">
    <property type="entry name" value="PROTEIN_KINASE_DOM"/>
    <property type="match status" value="1"/>
</dbReference>
<dbReference type="SMART" id="SM00220">
    <property type="entry name" value="S_TKc"/>
    <property type="match status" value="1"/>
</dbReference>
<feature type="compositionally biased region" description="Low complexity" evidence="7">
    <location>
        <begin position="393"/>
        <end position="404"/>
    </location>
</feature>
<evidence type="ECO:0000256" key="1">
    <source>
        <dbReference type="ARBA" id="ARBA00022527"/>
    </source>
</evidence>
<dbReference type="InterPro" id="IPR011009">
    <property type="entry name" value="Kinase-like_dom_sf"/>
</dbReference>
<feature type="compositionally biased region" description="Basic and acidic residues" evidence="7">
    <location>
        <begin position="466"/>
        <end position="476"/>
    </location>
</feature>
<evidence type="ECO:0000259" key="8">
    <source>
        <dbReference type="PROSITE" id="PS50011"/>
    </source>
</evidence>